<dbReference type="EMBL" id="SOEG01000020">
    <property type="protein sequence ID" value="TDX49147.1"/>
    <property type="molecule type" value="Genomic_DNA"/>
</dbReference>
<dbReference type="InterPro" id="IPR029063">
    <property type="entry name" value="SAM-dependent_MTases_sf"/>
</dbReference>
<evidence type="ECO:0000256" key="5">
    <source>
        <dbReference type="SAM" id="Coils"/>
    </source>
</evidence>
<dbReference type="GO" id="GO:0003677">
    <property type="term" value="F:DNA binding"/>
    <property type="evidence" value="ECO:0007669"/>
    <property type="project" value="InterPro"/>
</dbReference>
<dbReference type="GO" id="GO:0032259">
    <property type="term" value="P:methylation"/>
    <property type="evidence" value="ECO:0007669"/>
    <property type="project" value="UniProtKB-KW"/>
</dbReference>
<sequence>MISSKIPKKSFIEEQLPIKGINKLALKEGNYKKPIYRIHKWWARRLGSVVRSQIIGALLPSDASEEEFWNHFYSKNSIDITVLDPFMGGGTCLVEAKKMGAKTVGVDINPLACFITKKELEDCDYKKVEDELKILENKAGKKIRELYITEVNGKKYPIINVFWVYEAECPSCSNKVRSYSNYKIYYNDNEQYVFCKECEEVHKIDRNLEEFECEYCKTITNINKSPYNRGICTCNDCGERFRLKDYIAGRENLAMFALEYEKKGQRYFKKAEKRDLEIYEEVRDKFYKNKEKYRIPDSIIPTENREDMRPVTHGYNYYKELFNERQLLSLGMLYNSIMEIEDRSLREWFIAGFSDSLACNNLLCSYAYGYRKLTPLFSIHAYTVPARPVENNVWGASYGRGTFEKAMQKIIRSKKFCKELYESRYDKNDRLDKVYTGEEVASIVTNDAKDFYDNKSDSLILNRNSAKLDEVEDNSVDLILTDPPYYDNLHYSELADFYYQWIKHQINSNEGNPIQDSLYANQTEDNYHEDYERCLTDIFKEGYKKLKDEGIMIFSYHHNKKEAWAALGNAIKEAGFVITNVLPVRSEGVSGYHSSEGSIKWDSIIVSRKKKKEFNINVSNIKEELTKSLQYWIDYIKNQKLEMKECDKLSFYRSLAMMIYTKSNNETNLLSILNLFNE</sequence>
<keyword evidence="4" id="KW-0680">Restriction system</keyword>
<protein>
    <submittedName>
        <fullName evidence="8">Adenine-specific DNA methylase</fullName>
    </submittedName>
</protein>
<comment type="caution">
    <text evidence="8">The sequence shown here is derived from an EMBL/GenBank/DDBJ whole genome shotgun (WGS) entry which is preliminary data.</text>
</comment>
<feature type="domain" description="DNA methylase N-4/N-6" evidence="6">
    <location>
        <begin position="476"/>
        <end position="626"/>
    </location>
</feature>
<dbReference type="AlphaFoldDB" id="A0A4R8GYW3"/>
<evidence type="ECO:0000313" key="8">
    <source>
        <dbReference type="EMBL" id="TDX49147.1"/>
    </source>
</evidence>
<feature type="domain" description="DUF1156" evidence="7">
    <location>
        <begin position="15"/>
        <end position="66"/>
    </location>
</feature>
<reference evidence="8 9" key="1">
    <citation type="submission" date="2019-03" db="EMBL/GenBank/DDBJ databases">
        <title>Subsurface microbial communities from deep shales in Ohio and West Virginia, USA.</title>
        <authorList>
            <person name="Wrighton K."/>
        </authorList>
    </citation>
    <scope>NUCLEOTIDE SEQUENCE [LARGE SCALE GENOMIC DNA]</scope>
    <source>
        <strain evidence="8 9">MSL 6dP</strain>
    </source>
</reference>
<dbReference type="Pfam" id="PF06634">
    <property type="entry name" value="DUF1156"/>
    <property type="match status" value="1"/>
</dbReference>
<comment type="similarity">
    <text evidence="1">Belongs to the N(4)/N(6)-methyltransferase family.</text>
</comment>
<evidence type="ECO:0000256" key="1">
    <source>
        <dbReference type="ARBA" id="ARBA00006594"/>
    </source>
</evidence>
<keyword evidence="3" id="KW-0808">Transferase</keyword>
<keyword evidence="5" id="KW-0175">Coiled coil</keyword>
<feature type="coiled-coil region" evidence="5">
    <location>
        <begin position="118"/>
        <end position="145"/>
    </location>
</feature>
<dbReference type="GO" id="GO:0008170">
    <property type="term" value="F:N-methyltransferase activity"/>
    <property type="evidence" value="ECO:0007669"/>
    <property type="project" value="InterPro"/>
</dbReference>
<dbReference type="InterPro" id="IPR002941">
    <property type="entry name" value="DNA_methylase_N4/N6"/>
</dbReference>
<dbReference type="Gene3D" id="3.40.50.150">
    <property type="entry name" value="Vaccinia Virus protein VP39"/>
    <property type="match status" value="2"/>
</dbReference>
<name>A0A4R8GYW3_9FIRM</name>
<dbReference type="Proteomes" id="UP000295832">
    <property type="component" value="Unassembled WGS sequence"/>
</dbReference>
<dbReference type="PROSITE" id="PS00092">
    <property type="entry name" value="N6_MTASE"/>
    <property type="match status" value="1"/>
</dbReference>
<evidence type="ECO:0000256" key="3">
    <source>
        <dbReference type="ARBA" id="ARBA00022679"/>
    </source>
</evidence>
<keyword evidence="9" id="KW-1185">Reference proteome</keyword>
<dbReference type="Pfam" id="PF01555">
    <property type="entry name" value="N6_N4_Mtase"/>
    <property type="match status" value="1"/>
</dbReference>
<dbReference type="GO" id="GO:0009307">
    <property type="term" value="P:DNA restriction-modification system"/>
    <property type="evidence" value="ECO:0007669"/>
    <property type="project" value="UniProtKB-KW"/>
</dbReference>
<dbReference type="InterPro" id="IPR009537">
    <property type="entry name" value="DUF1156"/>
</dbReference>
<organism evidence="8 9">
    <name type="scientific">Orenia marismortui</name>
    <dbReference type="NCBI Taxonomy" id="46469"/>
    <lineage>
        <taxon>Bacteria</taxon>
        <taxon>Bacillati</taxon>
        <taxon>Bacillota</taxon>
        <taxon>Clostridia</taxon>
        <taxon>Halanaerobiales</taxon>
        <taxon>Halobacteroidaceae</taxon>
        <taxon>Orenia</taxon>
    </lineage>
</organism>
<evidence type="ECO:0000313" key="9">
    <source>
        <dbReference type="Proteomes" id="UP000295832"/>
    </source>
</evidence>
<proteinExistence type="inferred from homology"/>
<evidence type="ECO:0000256" key="2">
    <source>
        <dbReference type="ARBA" id="ARBA00022603"/>
    </source>
</evidence>
<keyword evidence="2 8" id="KW-0489">Methyltransferase</keyword>
<evidence type="ECO:0000259" key="6">
    <source>
        <dbReference type="Pfam" id="PF01555"/>
    </source>
</evidence>
<dbReference type="SUPFAM" id="SSF53335">
    <property type="entry name" value="S-adenosyl-L-methionine-dependent methyltransferases"/>
    <property type="match status" value="3"/>
</dbReference>
<dbReference type="RefSeq" id="WP_134117510.1">
    <property type="nucleotide sequence ID" value="NZ_SOEG01000020.1"/>
</dbReference>
<evidence type="ECO:0000259" key="7">
    <source>
        <dbReference type="Pfam" id="PF06634"/>
    </source>
</evidence>
<gene>
    <name evidence="8" type="ORF">C7959_12041</name>
</gene>
<dbReference type="InterPro" id="IPR002052">
    <property type="entry name" value="DNA_methylase_N6_adenine_CS"/>
</dbReference>
<accession>A0A4R8GYW3</accession>
<evidence type="ECO:0000256" key="4">
    <source>
        <dbReference type="ARBA" id="ARBA00022747"/>
    </source>
</evidence>